<dbReference type="Pfam" id="PF00005">
    <property type="entry name" value="ABC_tran"/>
    <property type="match status" value="1"/>
</dbReference>
<keyword evidence="11" id="KW-1185">Reference proteome</keyword>
<dbReference type="SUPFAM" id="SSF90123">
    <property type="entry name" value="ABC transporter transmembrane region"/>
    <property type="match status" value="1"/>
</dbReference>
<dbReference type="InterPro" id="IPR011527">
    <property type="entry name" value="ABC1_TM_dom"/>
</dbReference>
<dbReference type="GO" id="GO:0005524">
    <property type="term" value="F:ATP binding"/>
    <property type="evidence" value="ECO:0007669"/>
    <property type="project" value="UniProtKB-KW"/>
</dbReference>
<feature type="transmembrane region" description="Helical" evidence="7">
    <location>
        <begin position="137"/>
        <end position="156"/>
    </location>
</feature>
<feature type="transmembrane region" description="Helical" evidence="7">
    <location>
        <begin position="21"/>
        <end position="40"/>
    </location>
</feature>
<dbReference type="AlphaFoldDB" id="A0A2R8BSF5"/>
<dbReference type="InterPro" id="IPR017871">
    <property type="entry name" value="ABC_transporter-like_CS"/>
</dbReference>
<feature type="transmembrane region" description="Helical" evidence="7">
    <location>
        <begin position="251"/>
        <end position="268"/>
    </location>
</feature>
<dbReference type="NCBIfam" id="TIGR01842">
    <property type="entry name" value="type_I_sec_PrtD"/>
    <property type="match status" value="1"/>
</dbReference>
<sequence length="578" mass="61902">MQSEFARQRGRDELRAIRAESRGLFAAVAVFSLFVNLLMLTGPLYMLQVYDRVLGSRSEATLIALTLLMAFLFGIMGLLDAARARVLSRIGARFQAKLDRRVFEATMQSPSSRTQGGPSNGLGDLEAVRRLLSSTMLTALFDLPWTPIFLAIIFLFHPLLGALALGGMIVLILVTLINQALSHGAQSRGQVATLQAQQMSDRLRAEAETVRALGMRDSAFSRWDDLRSMSLRESVRGAEANAMFSSMTKTLRLFLQSLMLGLGAWLVLQEQMTPGGMIAGSIMMGRALAPIDLALNQWPLLQRARMGWTGLADLLGHVPPEAPRTELPRPRARLVAEQVTVIPPEQSQATLRMVSFEVLPGTAMGVIGPSGSGKSTLARALVNAWAPAGGRIRLDGAALAQYSPDALGRHIGYLPQNVRLFDGTIAQNIARLDPGAQAADIVAAGRLAGAHDMITEFPDGYDTLVSATGGRLSGGQIQRIGLARALYGDPVLLVLDEPNSNLDNDGTLALGTAIEQVKSRGGAVIIMAHRPAAIQQCGSILVLEGGVRRAFGPKDEVLREVTKNHLAIAGGTERGGVS</sequence>
<dbReference type="Gene3D" id="3.40.50.300">
    <property type="entry name" value="P-loop containing nucleotide triphosphate hydrolases"/>
    <property type="match status" value="1"/>
</dbReference>
<protein>
    <submittedName>
        <fullName evidence="10">Type I secretion system ATP-binding protein PrsD</fullName>
    </submittedName>
</protein>
<evidence type="ECO:0000259" key="9">
    <source>
        <dbReference type="PROSITE" id="PS50929"/>
    </source>
</evidence>
<dbReference type="GO" id="GO:0140359">
    <property type="term" value="F:ABC-type transporter activity"/>
    <property type="evidence" value="ECO:0007669"/>
    <property type="project" value="InterPro"/>
</dbReference>
<dbReference type="InterPro" id="IPR003593">
    <property type="entry name" value="AAA+_ATPase"/>
</dbReference>
<dbReference type="GO" id="GO:0030253">
    <property type="term" value="P:protein secretion by the type I secretion system"/>
    <property type="evidence" value="ECO:0007669"/>
    <property type="project" value="InterPro"/>
</dbReference>
<dbReference type="Proteomes" id="UP000244912">
    <property type="component" value="Unassembled WGS sequence"/>
</dbReference>
<dbReference type="OrthoDB" id="9808328at2"/>
<evidence type="ECO:0000256" key="7">
    <source>
        <dbReference type="SAM" id="Phobius"/>
    </source>
</evidence>
<dbReference type="InterPro" id="IPR027417">
    <property type="entry name" value="P-loop_NTPase"/>
</dbReference>
<dbReference type="GO" id="GO:0034040">
    <property type="term" value="F:ATPase-coupled lipid transmembrane transporter activity"/>
    <property type="evidence" value="ECO:0007669"/>
    <property type="project" value="TreeGrafter"/>
</dbReference>
<dbReference type="PROSITE" id="PS50929">
    <property type="entry name" value="ABC_TM1F"/>
    <property type="match status" value="1"/>
</dbReference>
<evidence type="ECO:0000313" key="11">
    <source>
        <dbReference type="Proteomes" id="UP000244912"/>
    </source>
</evidence>
<feature type="domain" description="ABC transmembrane type-1" evidence="9">
    <location>
        <begin position="26"/>
        <end position="303"/>
    </location>
</feature>
<dbReference type="RefSeq" id="WP_108892948.1">
    <property type="nucleotide sequence ID" value="NZ_ONZF01000002.1"/>
</dbReference>
<feature type="domain" description="ABC transporter" evidence="8">
    <location>
        <begin position="334"/>
        <end position="570"/>
    </location>
</feature>
<dbReference type="GO" id="GO:0016887">
    <property type="term" value="F:ATP hydrolysis activity"/>
    <property type="evidence" value="ECO:0007669"/>
    <property type="project" value="InterPro"/>
</dbReference>
<dbReference type="PROSITE" id="PS00211">
    <property type="entry name" value="ABC_TRANSPORTER_1"/>
    <property type="match status" value="1"/>
</dbReference>
<name>A0A2R8BSF5_9RHOB</name>
<keyword evidence="3" id="KW-0547">Nucleotide-binding</keyword>
<dbReference type="GO" id="GO:0005886">
    <property type="term" value="C:plasma membrane"/>
    <property type="evidence" value="ECO:0007669"/>
    <property type="project" value="UniProtKB-SubCell"/>
</dbReference>
<dbReference type="InterPro" id="IPR039421">
    <property type="entry name" value="Type_1_exporter"/>
</dbReference>
<evidence type="ECO:0000256" key="5">
    <source>
        <dbReference type="ARBA" id="ARBA00022989"/>
    </source>
</evidence>
<reference evidence="10 11" key="1">
    <citation type="submission" date="2018-03" db="EMBL/GenBank/DDBJ databases">
        <authorList>
            <person name="Keele B.F."/>
        </authorList>
    </citation>
    <scope>NUCLEOTIDE SEQUENCE [LARGE SCALE GENOMIC DNA]</scope>
    <source>
        <strain evidence="10 11">CECT 8504</strain>
    </source>
</reference>
<comment type="subcellular location">
    <subcellularLocation>
        <location evidence="1">Cell membrane</location>
        <topology evidence="1">Multi-pass membrane protein</topology>
    </subcellularLocation>
</comment>
<evidence type="ECO:0000259" key="8">
    <source>
        <dbReference type="PROSITE" id="PS50893"/>
    </source>
</evidence>
<evidence type="ECO:0000256" key="4">
    <source>
        <dbReference type="ARBA" id="ARBA00022840"/>
    </source>
</evidence>
<dbReference type="InterPro" id="IPR010128">
    <property type="entry name" value="ATPase_T1SS_PrtD-like"/>
</dbReference>
<accession>A0A2R8BSF5</accession>
<keyword evidence="5 7" id="KW-1133">Transmembrane helix</keyword>
<evidence type="ECO:0000256" key="1">
    <source>
        <dbReference type="ARBA" id="ARBA00004651"/>
    </source>
</evidence>
<dbReference type="PANTHER" id="PTHR24221">
    <property type="entry name" value="ATP-BINDING CASSETTE SUB-FAMILY B"/>
    <property type="match status" value="1"/>
</dbReference>
<feature type="transmembrane region" description="Helical" evidence="7">
    <location>
        <begin position="162"/>
        <end position="181"/>
    </location>
</feature>
<dbReference type="GO" id="GO:0030256">
    <property type="term" value="C:type I protein secretion system complex"/>
    <property type="evidence" value="ECO:0007669"/>
    <property type="project" value="InterPro"/>
</dbReference>
<dbReference type="SUPFAM" id="SSF52540">
    <property type="entry name" value="P-loop containing nucleoside triphosphate hydrolases"/>
    <property type="match status" value="1"/>
</dbReference>
<gene>
    <name evidence="10" type="primary">prsD_1</name>
    <name evidence="10" type="ORF">PAA8504_00883</name>
</gene>
<proteinExistence type="predicted"/>
<dbReference type="InterPro" id="IPR036640">
    <property type="entry name" value="ABC1_TM_sf"/>
</dbReference>
<dbReference type="Gene3D" id="1.20.1560.10">
    <property type="entry name" value="ABC transporter type 1, transmembrane domain"/>
    <property type="match status" value="1"/>
</dbReference>
<feature type="transmembrane region" description="Helical" evidence="7">
    <location>
        <begin position="60"/>
        <end position="79"/>
    </location>
</feature>
<keyword evidence="2 7" id="KW-0812">Transmembrane</keyword>
<dbReference type="PANTHER" id="PTHR24221:SF248">
    <property type="entry name" value="ABC TRANSPORTER TRANSMEMBRANE REGION"/>
    <property type="match status" value="1"/>
</dbReference>
<dbReference type="SMART" id="SM00382">
    <property type="entry name" value="AAA"/>
    <property type="match status" value="1"/>
</dbReference>
<keyword evidence="4 10" id="KW-0067">ATP-binding</keyword>
<dbReference type="EMBL" id="ONZF01000002">
    <property type="protein sequence ID" value="SPJ23078.1"/>
    <property type="molecule type" value="Genomic_DNA"/>
</dbReference>
<evidence type="ECO:0000256" key="2">
    <source>
        <dbReference type="ARBA" id="ARBA00022692"/>
    </source>
</evidence>
<dbReference type="InterPro" id="IPR003439">
    <property type="entry name" value="ABC_transporter-like_ATP-bd"/>
</dbReference>
<dbReference type="Pfam" id="PF00664">
    <property type="entry name" value="ABC_membrane"/>
    <property type="match status" value="1"/>
</dbReference>
<evidence type="ECO:0000313" key="10">
    <source>
        <dbReference type="EMBL" id="SPJ23078.1"/>
    </source>
</evidence>
<organism evidence="10 11">
    <name type="scientific">Palleronia abyssalis</name>
    <dbReference type="NCBI Taxonomy" id="1501240"/>
    <lineage>
        <taxon>Bacteria</taxon>
        <taxon>Pseudomonadati</taxon>
        <taxon>Pseudomonadota</taxon>
        <taxon>Alphaproteobacteria</taxon>
        <taxon>Rhodobacterales</taxon>
        <taxon>Roseobacteraceae</taxon>
        <taxon>Palleronia</taxon>
    </lineage>
</organism>
<dbReference type="PROSITE" id="PS50893">
    <property type="entry name" value="ABC_TRANSPORTER_2"/>
    <property type="match status" value="1"/>
</dbReference>
<evidence type="ECO:0000256" key="6">
    <source>
        <dbReference type="ARBA" id="ARBA00023136"/>
    </source>
</evidence>
<evidence type="ECO:0000256" key="3">
    <source>
        <dbReference type="ARBA" id="ARBA00022741"/>
    </source>
</evidence>
<keyword evidence="6 7" id="KW-0472">Membrane</keyword>